<dbReference type="GO" id="GO:0006790">
    <property type="term" value="P:sulfur compound metabolic process"/>
    <property type="evidence" value="ECO:0007669"/>
    <property type="project" value="InterPro"/>
</dbReference>
<dbReference type="InterPro" id="IPR041757">
    <property type="entry name" value="CysN_GTP-bd"/>
</dbReference>
<dbReference type="CDD" id="cd04095">
    <property type="entry name" value="CysN_NoDQ_III"/>
    <property type="match status" value="1"/>
</dbReference>
<dbReference type="EC" id="2.7.7.4" evidence="1"/>
<dbReference type="NCBIfam" id="TIGR02034">
    <property type="entry name" value="CysN"/>
    <property type="match status" value="1"/>
</dbReference>
<dbReference type="SUPFAM" id="SSF50465">
    <property type="entry name" value="EF-Tu/eEF-1alpha/eIF2-gamma C-terminal domain"/>
    <property type="match status" value="1"/>
</dbReference>
<dbReference type="EMBL" id="CP031124">
    <property type="protein sequence ID" value="AXF86042.1"/>
    <property type="molecule type" value="Genomic_DNA"/>
</dbReference>
<dbReference type="InterPro" id="IPR011779">
    <property type="entry name" value="SO4_adenylTrfase_lsu"/>
</dbReference>
<organism evidence="8 9">
    <name type="scientific">Ephemeroptericola cinctiostellae</name>
    <dbReference type="NCBI Taxonomy" id="2268024"/>
    <lineage>
        <taxon>Bacteria</taxon>
        <taxon>Pseudomonadati</taxon>
        <taxon>Pseudomonadota</taxon>
        <taxon>Betaproteobacteria</taxon>
        <taxon>Burkholderiales</taxon>
        <taxon>Burkholderiaceae</taxon>
        <taxon>Ephemeroptericola</taxon>
    </lineage>
</organism>
<evidence type="ECO:0000256" key="2">
    <source>
        <dbReference type="ARBA" id="ARBA00022679"/>
    </source>
</evidence>
<dbReference type="PANTHER" id="PTHR23115">
    <property type="entry name" value="TRANSLATION FACTOR"/>
    <property type="match status" value="1"/>
</dbReference>
<dbReference type="InterPro" id="IPR044139">
    <property type="entry name" value="CysN_NoDQ_III"/>
</dbReference>
<evidence type="ECO:0000256" key="5">
    <source>
        <dbReference type="ARBA" id="ARBA00022840"/>
    </source>
</evidence>
<dbReference type="SUPFAM" id="SSF52540">
    <property type="entry name" value="P-loop containing nucleoside triphosphate hydrolases"/>
    <property type="match status" value="1"/>
</dbReference>
<keyword evidence="5" id="KW-0067">ATP-binding</keyword>
<dbReference type="Proteomes" id="UP000252182">
    <property type="component" value="Chromosome"/>
</dbReference>
<proteinExistence type="predicted"/>
<dbReference type="GO" id="GO:0005525">
    <property type="term" value="F:GTP binding"/>
    <property type="evidence" value="ECO:0007669"/>
    <property type="project" value="UniProtKB-KW"/>
</dbReference>
<dbReference type="InterPro" id="IPR054696">
    <property type="entry name" value="GTP-eEF1A_C"/>
</dbReference>
<feature type="domain" description="Tr-type G" evidence="7">
    <location>
        <begin position="7"/>
        <end position="231"/>
    </location>
</feature>
<evidence type="ECO:0000313" key="9">
    <source>
        <dbReference type="Proteomes" id="UP000252182"/>
    </source>
</evidence>
<dbReference type="RefSeq" id="WP_225972473.1">
    <property type="nucleotide sequence ID" value="NZ_CP031124.1"/>
</dbReference>
<dbReference type="PRINTS" id="PR00315">
    <property type="entry name" value="ELONGATNFCT"/>
</dbReference>
<dbReference type="Pfam" id="PF03144">
    <property type="entry name" value="GTP_EFTU_D2"/>
    <property type="match status" value="1"/>
</dbReference>
<keyword evidence="4" id="KW-0547">Nucleotide-binding</keyword>
<dbReference type="Gene3D" id="3.40.50.300">
    <property type="entry name" value="P-loop containing nucleotide triphosphate hydrolases"/>
    <property type="match status" value="1"/>
</dbReference>
<keyword evidence="6" id="KW-0342">GTP-binding</keyword>
<evidence type="ECO:0000259" key="7">
    <source>
        <dbReference type="PROSITE" id="PS51722"/>
    </source>
</evidence>
<keyword evidence="9" id="KW-1185">Reference proteome</keyword>
<dbReference type="GO" id="GO:0003924">
    <property type="term" value="F:GTPase activity"/>
    <property type="evidence" value="ECO:0007669"/>
    <property type="project" value="InterPro"/>
</dbReference>
<dbReference type="InterPro" id="IPR004161">
    <property type="entry name" value="EFTu-like_2"/>
</dbReference>
<dbReference type="InterPro" id="IPR044138">
    <property type="entry name" value="CysN_II"/>
</dbReference>
<dbReference type="AlphaFoldDB" id="A0A345DCF4"/>
<dbReference type="Gene3D" id="2.40.30.10">
    <property type="entry name" value="Translation factors"/>
    <property type="match status" value="2"/>
</dbReference>
<keyword evidence="2" id="KW-0808">Transferase</keyword>
<dbReference type="GO" id="GO:0005524">
    <property type="term" value="F:ATP binding"/>
    <property type="evidence" value="ECO:0007669"/>
    <property type="project" value="UniProtKB-KW"/>
</dbReference>
<reference evidence="9" key="1">
    <citation type="submission" date="2018-07" db="EMBL/GenBank/DDBJ databases">
        <authorList>
            <person name="Kim H."/>
        </authorList>
    </citation>
    <scope>NUCLEOTIDE SEQUENCE [LARGE SCALE GENOMIC DNA]</scope>
    <source>
        <strain evidence="9">F02</strain>
    </source>
</reference>
<dbReference type="FunFam" id="3.40.50.300:FF:000119">
    <property type="entry name" value="Sulfate adenylyltransferase subunit 1"/>
    <property type="match status" value="1"/>
</dbReference>
<name>A0A345DCF4_9BURK</name>
<dbReference type="InterPro" id="IPR031157">
    <property type="entry name" value="G_TR_CS"/>
</dbReference>
<dbReference type="CDD" id="cd04166">
    <property type="entry name" value="CysN_ATPS"/>
    <property type="match status" value="1"/>
</dbReference>
<gene>
    <name evidence="8" type="primary">cysNC_2</name>
    <name evidence="8" type="ORF">DTO96_101783</name>
</gene>
<evidence type="ECO:0000256" key="1">
    <source>
        <dbReference type="ARBA" id="ARBA00012391"/>
    </source>
</evidence>
<dbReference type="InterPro" id="IPR009001">
    <property type="entry name" value="Transl_elong_EF1A/Init_IF2_C"/>
</dbReference>
<evidence type="ECO:0000256" key="6">
    <source>
        <dbReference type="ARBA" id="ARBA00023134"/>
    </source>
</evidence>
<dbReference type="CDD" id="cd03695">
    <property type="entry name" value="CysN_NodQ_II"/>
    <property type="match status" value="1"/>
</dbReference>
<sequence>MTTTHNQGLLRFITAGSVDDGKSTLIGRLLYDSKSIFVDQLSAVSKSKHNRSYDNSVDLSLLTDGLEAEREQGITIDVAYRYFATPRRKYIIADTPGHEQYTRNMVTGASTAHAAIILVDAGKIDFSTEGQVELLTQTKRHSALVALLGVKHVIVAVNKMDLIDYDQTKYNRIIESYASLAKRVGLEHFISIPLSALKGDNVVHASEELSWFDGAPLLELLDTLEVPDESSQPMRFPVQQVVRHDGNKIDDFRGYAGRIESGTVRVGDVVTVQPQNRETTITGIHTFDGERQDAYAGLSATLSIADNIDISRGDWINIAAQPAEVSKTRAADICWFSEETLNLSRKYLIKHGTRTIAARINAIEYKLDIHALEEHSASSSLDMNEIARVGLQLQHALPTDAYKNVKAGGAFIVIDEATNQTLAAGMFA</sequence>
<dbReference type="PROSITE" id="PS51722">
    <property type="entry name" value="G_TR_2"/>
    <property type="match status" value="1"/>
</dbReference>
<evidence type="ECO:0000256" key="4">
    <source>
        <dbReference type="ARBA" id="ARBA00022741"/>
    </source>
</evidence>
<dbReference type="Pfam" id="PF00009">
    <property type="entry name" value="GTP_EFTU"/>
    <property type="match status" value="1"/>
</dbReference>
<dbReference type="InterPro" id="IPR027417">
    <property type="entry name" value="P-loop_NTPase"/>
</dbReference>
<dbReference type="SUPFAM" id="SSF50447">
    <property type="entry name" value="Translation proteins"/>
    <property type="match status" value="1"/>
</dbReference>
<keyword evidence="3" id="KW-0548">Nucleotidyltransferase</keyword>
<accession>A0A345DCF4</accession>
<protein>
    <recommendedName>
        <fullName evidence="1">sulfate adenylyltransferase</fullName>
        <ecNumber evidence="1">2.7.7.4</ecNumber>
    </recommendedName>
</protein>
<dbReference type="KEGG" id="hyf:DTO96_101783"/>
<dbReference type="GO" id="GO:0004781">
    <property type="term" value="F:sulfate adenylyltransferase (ATP) activity"/>
    <property type="evidence" value="ECO:0007669"/>
    <property type="project" value="UniProtKB-EC"/>
</dbReference>
<evidence type="ECO:0000313" key="8">
    <source>
        <dbReference type="EMBL" id="AXF86042.1"/>
    </source>
</evidence>
<dbReference type="Pfam" id="PF22594">
    <property type="entry name" value="GTP-eEF1A_C"/>
    <property type="match status" value="1"/>
</dbReference>
<dbReference type="PROSITE" id="PS00301">
    <property type="entry name" value="G_TR_1"/>
    <property type="match status" value="1"/>
</dbReference>
<dbReference type="InterPro" id="IPR000795">
    <property type="entry name" value="T_Tr_GTP-bd_dom"/>
</dbReference>
<dbReference type="InterPro" id="IPR050100">
    <property type="entry name" value="TRAFAC_GTPase_members"/>
</dbReference>
<evidence type="ECO:0000256" key="3">
    <source>
        <dbReference type="ARBA" id="ARBA00022695"/>
    </source>
</evidence>
<dbReference type="InterPro" id="IPR009000">
    <property type="entry name" value="Transl_B-barrel_sf"/>
</dbReference>